<name>A0A6A5T192_9PLEO</name>
<feature type="transmembrane region" description="Helical" evidence="4">
    <location>
        <begin position="21"/>
        <end position="39"/>
    </location>
</feature>
<keyword evidence="2" id="KW-0328">Glycosyltransferase</keyword>
<dbReference type="EMBL" id="ML976016">
    <property type="protein sequence ID" value="KAF1944476.1"/>
    <property type="molecule type" value="Genomic_DNA"/>
</dbReference>
<keyword evidence="7" id="KW-1185">Reference proteome</keyword>
<evidence type="ECO:0000256" key="1">
    <source>
        <dbReference type="ARBA" id="ARBA00006721"/>
    </source>
</evidence>
<comment type="similarity">
    <text evidence="1">Belongs to the glycosyltransferase 25 family.</text>
</comment>
<keyword evidence="3" id="KW-0808">Transferase</keyword>
<keyword evidence="4" id="KW-1133">Transmembrane helix</keyword>
<accession>A0A6A5T192</accession>
<evidence type="ECO:0000313" key="6">
    <source>
        <dbReference type="EMBL" id="KAF1944476.1"/>
    </source>
</evidence>
<dbReference type="CDD" id="cd06532">
    <property type="entry name" value="Glyco_transf_25"/>
    <property type="match status" value="1"/>
</dbReference>
<feature type="domain" description="Glycosyl transferase family 25" evidence="5">
    <location>
        <begin position="72"/>
        <end position="181"/>
    </location>
</feature>
<keyword evidence="4" id="KW-0812">Transmembrane</keyword>
<dbReference type="OrthoDB" id="47375at2759"/>
<dbReference type="AlphaFoldDB" id="A0A6A5T192"/>
<organism evidence="6 7">
    <name type="scientific">Clathrospora elynae</name>
    <dbReference type="NCBI Taxonomy" id="706981"/>
    <lineage>
        <taxon>Eukaryota</taxon>
        <taxon>Fungi</taxon>
        <taxon>Dikarya</taxon>
        <taxon>Ascomycota</taxon>
        <taxon>Pezizomycotina</taxon>
        <taxon>Dothideomycetes</taxon>
        <taxon>Pleosporomycetidae</taxon>
        <taxon>Pleosporales</taxon>
        <taxon>Diademaceae</taxon>
        <taxon>Clathrospora</taxon>
    </lineage>
</organism>
<evidence type="ECO:0000256" key="3">
    <source>
        <dbReference type="ARBA" id="ARBA00022679"/>
    </source>
</evidence>
<dbReference type="PANTHER" id="PTHR10730:SF53">
    <property type="entry name" value="GLYCOSYLTRANSFERASE 25 FAMILY MEMBER"/>
    <property type="match status" value="1"/>
</dbReference>
<protein>
    <recommendedName>
        <fullName evidence="5">Glycosyl transferase family 25 domain-containing protein</fullName>
    </recommendedName>
</protein>
<evidence type="ECO:0000259" key="5">
    <source>
        <dbReference type="Pfam" id="PF01755"/>
    </source>
</evidence>
<keyword evidence="4" id="KW-0472">Membrane</keyword>
<dbReference type="InterPro" id="IPR002654">
    <property type="entry name" value="Glyco_trans_25"/>
</dbReference>
<reference evidence="6" key="1">
    <citation type="journal article" date="2020" name="Stud. Mycol.">
        <title>101 Dothideomycetes genomes: a test case for predicting lifestyles and emergence of pathogens.</title>
        <authorList>
            <person name="Haridas S."/>
            <person name="Albert R."/>
            <person name="Binder M."/>
            <person name="Bloem J."/>
            <person name="Labutti K."/>
            <person name="Salamov A."/>
            <person name="Andreopoulos B."/>
            <person name="Baker S."/>
            <person name="Barry K."/>
            <person name="Bills G."/>
            <person name="Bluhm B."/>
            <person name="Cannon C."/>
            <person name="Castanera R."/>
            <person name="Culley D."/>
            <person name="Daum C."/>
            <person name="Ezra D."/>
            <person name="Gonzalez J."/>
            <person name="Henrissat B."/>
            <person name="Kuo A."/>
            <person name="Liang C."/>
            <person name="Lipzen A."/>
            <person name="Lutzoni F."/>
            <person name="Magnuson J."/>
            <person name="Mondo S."/>
            <person name="Nolan M."/>
            <person name="Ohm R."/>
            <person name="Pangilinan J."/>
            <person name="Park H.-J."/>
            <person name="Ramirez L."/>
            <person name="Alfaro M."/>
            <person name="Sun H."/>
            <person name="Tritt A."/>
            <person name="Yoshinaga Y."/>
            <person name="Zwiers L.-H."/>
            <person name="Turgeon B."/>
            <person name="Goodwin S."/>
            <person name="Spatafora J."/>
            <person name="Crous P."/>
            <person name="Grigoriev I."/>
        </authorList>
    </citation>
    <scope>NUCLEOTIDE SEQUENCE</scope>
    <source>
        <strain evidence="6">CBS 161.51</strain>
    </source>
</reference>
<dbReference type="Pfam" id="PF01755">
    <property type="entry name" value="Glyco_transf_25"/>
    <property type="match status" value="1"/>
</dbReference>
<evidence type="ECO:0000313" key="7">
    <source>
        <dbReference type="Proteomes" id="UP000800038"/>
    </source>
</evidence>
<proteinExistence type="inferred from homology"/>
<evidence type="ECO:0000256" key="4">
    <source>
        <dbReference type="SAM" id="Phobius"/>
    </source>
</evidence>
<dbReference type="PANTHER" id="PTHR10730">
    <property type="entry name" value="PROCOLLAGEN-LYSINE,2-OXOGLUTARATE 5-DIOXYGENASE/GLYCOSYLTRANSFERASE 25 FAMILY MEMBER"/>
    <property type="match status" value="1"/>
</dbReference>
<dbReference type="InterPro" id="IPR050757">
    <property type="entry name" value="Collagen_mod_GT25"/>
</dbReference>
<dbReference type="GO" id="GO:0016740">
    <property type="term" value="F:transferase activity"/>
    <property type="evidence" value="ECO:0007669"/>
    <property type="project" value="UniProtKB-KW"/>
</dbReference>
<gene>
    <name evidence="6" type="ORF">EJ02DRAFT_371306</name>
</gene>
<sequence length="443" mass="49338">MSPKSGATFEAAKRRRPWYYSRPRLLITCIFFGALWIWFNIGACEVLIPADSFDYLNDESLKDILNTTLGFQNIFVLNLPFRTDRRDAMSLSAAISNIKLEFVEGVTGASINEKAYPPPDENRKLLPGIRGSWRTHMNALQRVVEQNLTTAFILEDDVDWDIRVRQNLQRFALASHFLSSKHDTTSLKNKVEYRPNTETEETAYNIIDTNNLANTLPSLPLSSVLHTHKHITTPYGDPSTWDILWLGHCGAGMPRPPFHPNPTSPSTILLTLLNDATVPLPKHLKAHPFQATPDALATTFPPSTRIYHHATGGQLCTVAYAVSQRGARRLLHQFGTKGWNGIFDAELGRWCAGANPDMGGDGGGKGGARERERVCLTSQPPIFAHHHPQLGESDIGGLGGGYARKYETKYLRYSVRMNLEGLVQGQGEKGLVDQWPDEEGPVE</sequence>
<dbReference type="Proteomes" id="UP000800038">
    <property type="component" value="Unassembled WGS sequence"/>
</dbReference>
<evidence type="ECO:0000256" key="2">
    <source>
        <dbReference type="ARBA" id="ARBA00022676"/>
    </source>
</evidence>